<comment type="caution">
    <text evidence="3">The sequence shown here is derived from an EMBL/GenBank/DDBJ whole genome shotgun (WGS) entry which is preliminary data.</text>
</comment>
<proteinExistence type="predicted"/>
<dbReference type="Pfam" id="PF03881">
    <property type="entry name" value="Fructosamin_kin"/>
    <property type="match status" value="1"/>
</dbReference>
<comment type="catalytic activity">
    <reaction evidence="2">
        <text>N(6)-D-ribulosyl-L-lysyl-[protein] + ATP = N(6)-(3-O-phospho-D-ribulosyl)-L-lysyl-[protein] + ADP + H(+)</text>
        <dbReference type="Rhea" id="RHEA:48432"/>
        <dbReference type="Rhea" id="RHEA-COMP:12103"/>
        <dbReference type="Rhea" id="RHEA-COMP:12104"/>
        <dbReference type="ChEBI" id="CHEBI:15378"/>
        <dbReference type="ChEBI" id="CHEBI:30616"/>
        <dbReference type="ChEBI" id="CHEBI:90418"/>
        <dbReference type="ChEBI" id="CHEBI:90420"/>
        <dbReference type="ChEBI" id="CHEBI:456216"/>
        <dbReference type="EC" id="2.7.1.172"/>
    </reaction>
    <physiologicalReaction direction="left-to-right" evidence="2">
        <dbReference type="Rhea" id="RHEA:48433"/>
    </physiologicalReaction>
</comment>
<dbReference type="PANTHER" id="PTHR12149">
    <property type="entry name" value="FRUCTOSAMINE 3 KINASE-RELATED PROTEIN"/>
    <property type="match status" value="1"/>
</dbReference>
<dbReference type="InterPro" id="IPR011009">
    <property type="entry name" value="Kinase-like_dom_sf"/>
</dbReference>
<sequence>MMASDPRATTAQLDKNLLAVLPKDSEVISVTAGGLSEFCTTYRIEVRLSDGSAQVFFQKECKGQYGYDMMQACFTAESTMHKYAPEYTPRPIAVGFYESDENMHFFLAEFIEMIEDDIPGPEAYVAALVALHSRSMAKSPAGNFGFPVPTRFGDLEQTNKWEDTWEAFWTQQMKEIIDREENIRGPYDDKSIRLKEQFFSKVLPRYLRPLESNGRSVKPCLVHADLWPGNCKYKLDMETVCIYDASAFWGHNEGMSPLHRQYLPISTNHMIVDLGVFRNPRYPLGRPYLKEYWKQIPVSEPEEDADSRNNMYLLRNQILLSTLYPSQPNLRELFLANMRQLVDKVLAEEESRGDHQNDRPDRAQ</sequence>
<dbReference type="EC" id="2.7.1.172" evidence="1"/>
<keyword evidence="4" id="KW-1185">Reference proteome</keyword>
<gene>
    <name evidence="3" type="ORF">SUNI508_08005</name>
</gene>
<evidence type="ECO:0000256" key="1">
    <source>
        <dbReference type="ARBA" id="ARBA00011961"/>
    </source>
</evidence>
<evidence type="ECO:0000256" key="2">
    <source>
        <dbReference type="ARBA" id="ARBA00048655"/>
    </source>
</evidence>
<reference evidence="3 4" key="1">
    <citation type="journal article" date="2024" name="J. Plant Pathol.">
        <title>Sequence and assembly of the genome of Seiridium unicorne, isolate CBS 538.82, causal agent of cypress canker disease.</title>
        <authorList>
            <person name="Scali E."/>
            <person name="Rocca G.D."/>
            <person name="Danti R."/>
            <person name="Garbelotto M."/>
            <person name="Barberini S."/>
            <person name="Baroncelli R."/>
            <person name="Emiliani G."/>
        </authorList>
    </citation>
    <scope>NUCLEOTIDE SEQUENCE [LARGE SCALE GENOMIC DNA]</scope>
    <source>
        <strain evidence="3 4">BM-138-508</strain>
    </source>
</reference>
<name>A0ABR2UV65_9PEZI</name>
<organism evidence="3 4">
    <name type="scientific">Seiridium unicorne</name>
    <dbReference type="NCBI Taxonomy" id="138068"/>
    <lineage>
        <taxon>Eukaryota</taxon>
        <taxon>Fungi</taxon>
        <taxon>Dikarya</taxon>
        <taxon>Ascomycota</taxon>
        <taxon>Pezizomycotina</taxon>
        <taxon>Sordariomycetes</taxon>
        <taxon>Xylariomycetidae</taxon>
        <taxon>Amphisphaeriales</taxon>
        <taxon>Sporocadaceae</taxon>
        <taxon>Seiridium</taxon>
    </lineage>
</organism>
<dbReference type="SUPFAM" id="SSF56112">
    <property type="entry name" value="Protein kinase-like (PK-like)"/>
    <property type="match status" value="1"/>
</dbReference>
<dbReference type="Proteomes" id="UP001408356">
    <property type="component" value="Unassembled WGS sequence"/>
</dbReference>
<dbReference type="PANTHER" id="PTHR12149:SF8">
    <property type="entry name" value="PROTEIN-RIBULOSAMINE 3-KINASE"/>
    <property type="match status" value="1"/>
</dbReference>
<dbReference type="InterPro" id="IPR016477">
    <property type="entry name" value="Fructo-/Ketosamine-3-kinase"/>
</dbReference>
<dbReference type="EMBL" id="JARVKF010000374">
    <property type="protein sequence ID" value="KAK9418517.1"/>
    <property type="molecule type" value="Genomic_DNA"/>
</dbReference>
<evidence type="ECO:0000313" key="3">
    <source>
        <dbReference type="EMBL" id="KAK9418517.1"/>
    </source>
</evidence>
<evidence type="ECO:0000313" key="4">
    <source>
        <dbReference type="Proteomes" id="UP001408356"/>
    </source>
</evidence>
<accession>A0ABR2UV65</accession>
<protein>
    <recommendedName>
        <fullName evidence="1">protein-ribulosamine 3-kinase</fullName>
        <ecNumber evidence="1">2.7.1.172</ecNumber>
    </recommendedName>
</protein>
<dbReference type="Gene3D" id="3.90.1200.10">
    <property type="match status" value="1"/>
</dbReference>